<dbReference type="PANTHER" id="PTHR47769">
    <property type="entry name" value="WAP FOUR-DISULFIDE CORE DOMAIN PROTEIN 8"/>
    <property type="match status" value="1"/>
</dbReference>
<dbReference type="Gene3D" id="4.10.75.10">
    <property type="entry name" value="Elafin-like"/>
    <property type="match status" value="1"/>
</dbReference>
<evidence type="ECO:0000313" key="7">
    <source>
        <dbReference type="Proteomes" id="UP000233180"/>
    </source>
</evidence>
<dbReference type="Ensembl" id="ENSRBIT00000045518.1">
    <property type="protein sequence ID" value="ENSRBIP00000021632.1"/>
    <property type="gene ID" value="ENSRBIG00000034772.1"/>
</dbReference>
<accession>A0A2K6LDR0</accession>
<dbReference type="InterPro" id="IPR036645">
    <property type="entry name" value="Elafin-like_sf"/>
</dbReference>
<keyword evidence="7" id="KW-1185">Reference proteome</keyword>
<evidence type="ECO:0000256" key="3">
    <source>
        <dbReference type="ARBA" id="ARBA00023157"/>
    </source>
</evidence>
<dbReference type="PANTHER" id="PTHR47769:SF1">
    <property type="entry name" value="WAP FOUR-DISULFIDE CORE DOMAIN PROTEIN 8"/>
    <property type="match status" value="1"/>
</dbReference>
<evidence type="ECO:0000313" key="6">
    <source>
        <dbReference type="Ensembl" id="ENSRBIP00000021632.1"/>
    </source>
</evidence>
<dbReference type="InterPro" id="IPR008197">
    <property type="entry name" value="WAP_dom"/>
</dbReference>
<sequence>MKLSGFTLLSVIVLLCLHMTQSGVFRSAAARKPGYCPEFDLACPFTLLPMCRRDKSCKGVKKCCYYNCRHQCMEPWWTLD</sequence>
<organism evidence="6 7">
    <name type="scientific">Rhinopithecus bieti</name>
    <name type="common">Black snub-nosed monkey</name>
    <name type="synonym">Pygathrix bieti</name>
    <dbReference type="NCBI Taxonomy" id="61621"/>
    <lineage>
        <taxon>Eukaryota</taxon>
        <taxon>Metazoa</taxon>
        <taxon>Chordata</taxon>
        <taxon>Craniata</taxon>
        <taxon>Vertebrata</taxon>
        <taxon>Euteleostomi</taxon>
        <taxon>Mammalia</taxon>
        <taxon>Eutheria</taxon>
        <taxon>Euarchontoglires</taxon>
        <taxon>Primates</taxon>
        <taxon>Haplorrhini</taxon>
        <taxon>Catarrhini</taxon>
        <taxon>Cercopithecidae</taxon>
        <taxon>Colobinae</taxon>
        <taxon>Rhinopithecus</taxon>
    </lineage>
</organism>
<evidence type="ECO:0000256" key="2">
    <source>
        <dbReference type="ARBA" id="ARBA00022900"/>
    </source>
</evidence>
<keyword evidence="2" id="KW-0722">Serine protease inhibitor</keyword>
<dbReference type="PRINTS" id="PR00003">
    <property type="entry name" value="4DISULPHCORE"/>
</dbReference>
<evidence type="ECO:0000259" key="5">
    <source>
        <dbReference type="PROSITE" id="PS51390"/>
    </source>
</evidence>
<feature type="chain" id="PRO_5014407128" description="WAP domain-containing protein" evidence="4">
    <location>
        <begin position="23"/>
        <end position="80"/>
    </location>
</feature>
<feature type="domain" description="WAP" evidence="5">
    <location>
        <begin position="29"/>
        <end position="76"/>
    </location>
</feature>
<reference evidence="6" key="2">
    <citation type="submission" date="2025-08" db="UniProtKB">
        <authorList>
            <consortium name="Ensembl"/>
        </authorList>
    </citation>
    <scope>IDENTIFICATION</scope>
</reference>
<dbReference type="GO" id="GO:0005576">
    <property type="term" value="C:extracellular region"/>
    <property type="evidence" value="ECO:0007669"/>
    <property type="project" value="InterPro"/>
</dbReference>
<dbReference type="OMA" id="AKKCCFY"/>
<name>A0A2K6LDR0_RHIBE</name>
<keyword evidence="4" id="KW-0732">Signal</keyword>
<dbReference type="PROSITE" id="PS51390">
    <property type="entry name" value="WAP"/>
    <property type="match status" value="1"/>
</dbReference>
<keyword evidence="1" id="KW-0646">Protease inhibitor</keyword>
<evidence type="ECO:0000256" key="1">
    <source>
        <dbReference type="ARBA" id="ARBA00022690"/>
    </source>
</evidence>
<keyword evidence="3" id="KW-1015">Disulfide bond</keyword>
<dbReference type="GO" id="GO:0004867">
    <property type="term" value="F:serine-type endopeptidase inhibitor activity"/>
    <property type="evidence" value="ECO:0007669"/>
    <property type="project" value="UniProtKB-KW"/>
</dbReference>
<dbReference type="Pfam" id="PF00095">
    <property type="entry name" value="WAP"/>
    <property type="match status" value="1"/>
</dbReference>
<dbReference type="SUPFAM" id="SSF57256">
    <property type="entry name" value="Elafin-like"/>
    <property type="match status" value="1"/>
</dbReference>
<dbReference type="SMART" id="SM00217">
    <property type="entry name" value="WAP"/>
    <property type="match status" value="1"/>
</dbReference>
<dbReference type="GeneTree" id="ENSGT00390000002529"/>
<evidence type="ECO:0000256" key="4">
    <source>
        <dbReference type="SAM" id="SignalP"/>
    </source>
</evidence>
<dbReference type="AlphaFoldDB" id="A0A2K6LDR0"/>
<reference evidence="6" key="3">
    <citation type="submission" date="2025-09" db="UniProtKB">
        <authorList>
            <consortium name="Ensembl"/>
        </authorList>
    </citation>
    <scope>IDENTIFICATION</scope>
</reference>
<reference evidence="6 7" key="1">
    <citation type="submission" date="2016-06" db="EMBL/GenBank/DDBJ databases">
        <title>Genome of Rhinopithecus bieti.</title>
        <authorList>
            <person name="Wu"/>
            <person name="C.-I. and Zhang"/>
            <person name="Y."/>
        </authorList>
    </citation>
    <scope>NUCLEOTIDE SEQUENCE</scope>
</reference>
<protein>
    <recommendedName>
        <fullName evidence="5">WAP domain-containing protein</fullName>
    </recommendedName>
</protein>
<proteinExistence type="predicted"/>
<dbReference type="Proteomes" id="UP000233180">
    <property type="component" value="Unassembled WGS sequence"/>
</dbReference>
<feature type="signal peptide" evidence="4">
    <location>
        <begin position="1"/>
        <end position="22"/>
    </location>
</feature>